<dbReference type="Proteomes" id="UP000887563">
    <property type="component" value="Unplaced"/>
</dbReference>
<reference evidence="2" key="1">
    <citation type="submission" date="2022-11" db="UniProtKB">
        <authorList>
            <consortium name="WormBaseParasite"/>
        </authorList>
    </citation>
    <scope>IDENTIFICATION</scope>
</reference>
<sequence>MIGLTNVKHVPGISPEQLKEFFIELAKIHPLYKLTFNESNRVLQEISNEINKKNGDLELERSGINEGTSSTNMGISLNEDLVEEKSAPKNHKISPKSPAGGKTKFQTKYGNRYANEAELEPLIENKNNLEKCHQIVFELKYFASKFAKRCNRKCILSKFCGICDFNEDEKNKIYEFIRELNENLVPSCDFLREWTTDLFRNSVDLKINRVAEASIDHLNLKDKIYKLYKIYSDLRKSILNDILLKETMEKIIESGTPGASKSYHKLHSSLHINSGRVSPDRQFNKEMNNEETKHSIFKNLNNIAKKAGSLEAEIAKILEELKKDKALKAKHEKIVFPNIIEEKLKFLTQNFEETLKNMEVEKLLNIR</sequence>
<proteinExistence type="predicted"/>
<evidence type="ECO:0000313" key="1">
    <source>
        <dbReference type="Proteomes" id="UP000887563"/>
    </source>
</evidence>
<dbReference type="WBParaSite" id="Minc3s04941g37305">
    <property type="protein sequence ID" value="Minc3s04941g37305"/>
    <property type="gene ID" value="Minc3s04941g37305"/>
</dbReference>
<evidence type="ECO:0000313" key="2">
    <source>
        <dbReference type="WBParaSite" id="Minc3s04941g37305"/>
    </source>
</evidence>
<name>A0A914NAK0_MELIC</name>
<protein>
    <submittedName>
        <fullName evidence="2">Uncharacterized protein</fullName>
    </submittedName>
</protein>
<keyword evidence="1" id="KW-1185">Reference proteome</keyword>
<organism evidence="1 2">
    <name type="scientific">Meloidogyne incognita</name>
    <name type="common">Southern root-knot nematode worm</name>
    <name type="synonym">Oxyuris incognita</name>
    <dbReference type="NCBI Taxonomy" id="6306"/>
    <lineage>
        <taxon>Eukaryota</taxon>
        <taxon>Metazoa</taxon>
        <taxon>Ecdysozoa</taxon>
        <taxon>Nematoda</taxon>
        <taxon>Chromadorea</taxon>
        <taxon>Rhabditida</taxon>
        <taxon>Tylenchina</taxon>
        <taxon>Tylenchomorpha</taxon>
        <taxon>Tylenchoidea</taxon>
        <taxon>Meloidogynidae</taxon>
        <taxon>Meloidogyninae</taxon>
        <taxon>Meloidogyne</taxon>
        <taxon>Meloidogyne incognita group</taxon>
    </lineage>
</organism>
<dbReference type="AlphaFoldDB" id="A0A914NAK0"/>
<accession>A0A914NAK0</accession>